<reference evidence="2 3" key="1">
    <citation type="submission" date="2018-04" db="EMBL/GenBank/DDBJ databases">
        <title>Whole genome sequencing of Salmonella enterica.</title>
        <authorList>
            <person name="Bell R."/>
        </authorList>
    </citation>
    <scope>NUCLEOTIDE SEQUENCE [LARGE SCALE GENOMIC DNA]</scope>
    <source>
        <strain evidence="2 3">CFSAN058493</strain>
    </source>
</reference>
<dbReference type="AlphaFoldDB" id="A0A7Z1T4J0"/>
<name>A0A7Z1T4J0_SALET</name>
<gene>
    <name evidence="2" type="ORF">DAY03_26710</name>
</gene>
<comment type="caution">
    <text evidence="2">The sequence shown here is derived from an EMBL/GenBank/DDBJ whole genome shotgun (WGS) entry which is preliminary data.</text>
</comment>
<evidence type="ECO:0000256" key="1">
    <source>
        <dbReference type="SAM" id="MobiDB-lite"/>
    </source>
</evidence>
<dbReference type="EMBL" id="QARA01000030">
    <property type="protein sequence ID" value="PTU39217.1"/>
    <property type="molecule type" value="Genomic_DNA"/>
</dbReference>
<sequence>MAASFAAGASVLPPLPVPFKSGTG</sequence>
<evidence type="ECO:0000313" key="3">
    <source>
        <dbReference type="Proteomes" id="UP000244131"/>
    </source>
</evidence>
<feature type="non-terminal residue" evidence="2">
    <location>
        <position position="24"/>
    </location>
</feature>
<proteinExistence type="predicted"/>
<dbReference type="Proteomes" id="UP000244131">
    <property type="component" value="Unassembled WGS sequence"/>
</dbReference>
<feature type="region of interest" description="Disordered" evidence="1">
    <location>
        <begin position="1"/>
        <end position="24"/>
    </location>
</feature>
<protein>
    <submittedName>
        <fullName evidence="2">Galactose oxidase</fullName>
    </submittedName>
</protein>
<accession>A0A7Z1T4J0</accession>
<organism evidence="2 3">
    <name type="scientific">Salmonella enterica I</name>
    <dbReference type="NCBI Taxonomy" id="59201"/>
    <lineage>
        <taxon>Bacteria</taxon>
        <taxon>Pseudomonadati</taxon>
        <taxon>Pseudomonadota</taxon>
        <taxon>Gammaproteobacteria</taxon>
        <taxon>Enterobacterales</taxon>
        <taxon>Enterobacteriaceae</taxon>
        <taxon>Salmonella</taxon>
    </lineage>
</organism>
<evidence type="ECO:0000313" key="2">
    <source>
        <dbReference type="EMBL" id="PTU39217.1"/>
    </source>
</evidence>